<gene>
    <name evidence="2" type="ORF">NFI88_17085</name>
</gene>
<dbReference type="PIRSF" id="PIRSF034285">
    <property type="entry name" value="UCP034285"/>
    <property type="match status" value="1"/>
</dbReference>
<proteinExistence type="predicted"/>
<dbReference type="RefSeq" id="WP_422921302.1">
    <property type="nucleotide sequence ID" value="NZ_JAMZEJ010000014.1"/>
</dbReference>
<sequence length="269" mass="28069">MRKGVGDSGLAGLRAAVAALERGWGTTGETRPDATLPFGLPCLDDHLPGGGLTLGAVHEIAAGGPEVEHGAAAAAFAAGLLGRLSGPVVWIGPRRDLFVPGLASMGLFPSRLLMVEARRDALLVMEEALRHPDLAGVVCEIDGKLDLVASRRLQLAAEGCDVLGLVLRRSRRFDDPALRQPSAAQSRWRVTSLPSAPPLAHAPDVPGLGPAVWQLELMRCRGAEPATWTVEAPDAQGRLAVAPVLADRPAAPAPARRAVARRAAGHPHP</sequence>
<dbReference type="SUPFAM" id="SSF52540">
    <property type="entry name" value="P-loop containing nucleoside triphosphate hydrolases"/>
    <property type="match status" value="1"/>
</dbReference>
<feature type="region of interest" description="Disordered" evidence="1">
    <location>
        <begin position="250"/>
        <end position="269"/>
    </location>
</feature>
<reference evidence="2 3" key="1">
    <citation type="submission" date="2022-06" db="EMBL/GenBank/DDBJ databases">
        <title>Rhizosaccharibacter gen. nov. sp. nov. KSS12, endophytic bacteria isolated from sugarcane.</title>
        <authorList>
            <person name="Pitiwittayakul N."/>
        </authorList>
    </citation>
    <scope>NUCLEOTIDE SEQUENCE [LARGE SCALE GENOMIC DNA]</scope>
    <source>
        <strain evidence="2 3">KSS12</strain>
    </source>
</reference>
<dbReference type="Gene3D" id="3.40.50.300">
    <property type="entry name" value="P-loop containing nucleotide triphosphate hydrolases"/>
    <property type="match status" value="1"/>
</dbReference>
<organism evidence="2 3">
    <name type="scientific">Rhizosaccharibacter radicis</name>
    <dbReference type="NCBI Taxonomy" id="2782605"/>
    <lineage>
        <taxon>Bacteria</taxon>
        <taxon>Pseudomonadati</taxon>
        <taxon>Pseudomonadota</taxon>
        <taxon>Alphaproteobacteria</taxon>
        <taxon>Acetobacterales</taxon>
        <taxon>Acetobacteraceae</taxon>
        <taxon>Rhizosaccharibacter</taxon>
    </lineage>
</organism>
<dbReference type="Proteomes" id="UP001524547">
    <property type="component" value="Unassembled WGS sequence"/>
</dbReference>
<accession>A0ABT1W1R9</accession>
<evidence type="ECO:0000313" key="3">
    <source>
        <dbReference type="Proteomes" id="UP001524547"/>
    </source>
</evidence>
<dbReference type="InterPro" id="IPR027417">
    <property type="entry name" value="P-loop_NTPase"/>
</dbReference>
<feature type="compositionally biased region" description="Basic residues" evidence="1">
    <location>
        <begin position="258"/>
        <end position="269"/>
    </location>
</feature>
<protein>
    <submittedName>
        <fullName evidence="2">Damage-inducible mutagenesis protein</fullName>
    </submittedName>
</protein>
<keyword evidence="3" id="KW-1185">Reference proteome</keyword>
<dbReference type="EMBL" id="JAMZEJ010000014">
    <property type="protein sequence ID" value="MCQ8242538.1"/>
    <property type="molecule type" value="Genomic_DNA"/>
</dbReference>
<name>A0ABT1W1R9_9PROT</name>
<evidence type="ECO:0000256" key="1">
    <source>
        <dbReference type="SAM" id="MobiDB-lite"/>
    </source>
</evidence>
<evidence type="ECO:0000313" key="2">
    <source>
        <dbReference type="EMBL" id="MCQ8242538.1"/>
    </source>
</evidence>
<dbReference type="InterPro" id="IPR017026">
    <property type="entry name" value="ImuA"/>
</dbReference>
<comment type="caution">
    <text evidence="2">The sequence shown here is derived from an EMBL/GenBank/DDBJ whole genome shotgun (WGS) entry which is preliminary data.</text>
</comment>